<feature type="compositionally biased region" description="Low complexity" evidence="1">
    <location>
        <begin position="142"/>
        <end position="165"/>
    </location>
</feature>
<dbReference type="RefSeq" id="XP_018073437.1">
    <property type="nucleotide sequence ID" value="XM_018221927.1"/>
</dbReference>
<name>A0A194XH33_MOLSC</name>
<dbReference type="STRING" id="149040.A0A194XH33"/>
<dbReference type="Proteomes" id="UP000070700">
    <property type="component" value="Unassembled WGS sequence"/>
</dbReference>
<dbReference type="GeneID" id="28831653"/>
<dbReference type="OrthoDB" id="3560282at2759"/>
<protein>
    <recommendedName>
        <fullName evidence="4">Gag protein</fullName>
    </recommendedName>
</protein>
<evidence type="ECO:0000313" key="3">
    <source>
        <dbReference type="Proteomes" id="UP000070700"/>
    </source>
</evidence>
<organism evidence="2 3">
    <name type="scientific">Mollisia scopiformis</name>
    <name type="common">Conifer needle endophyte fungus</name>
    <name type="synonym">Phialocephala scopiformis</name>
    <dbReference type="NCBI Taxonomy" id="149040"/>
    <lineage>
        <taxon>Eukaryota</taxon>
        <taxon>Fungi</taxon>
        <taxon>Dikarya</taxon>
        <taxon>Ascomycota</taxon>
        <taxon>Pezizomycotina</taxon>
        <taxon>Leotiomycetes</taxon>
        <taxon>Helotiales</taxon>
        <taxon>Mollisiaceae</taxon>
        <taxon>Mollisia</taxon>
    </lineage>
</organism>
<keyword evidence="3" id="KW-1185">Reference proteome</keyword>
<dbReference type="KEGG" id="psco:LY89DRAFT_773187"/>
<dbReference type="EMBL" id="KQ947411">
    <property type="protein sequence ID" value="KUJ19082.1"/>
    <property type="molecule type" value="Genomic_DNA"/>
</dbReference>
<sequence length="186" mass="21055">MLYLFDQTTGDAQKHLQPRYDQDSQTRFVSAQEMLDHLAAIYVNPNQVRDARYEYNRLLMMIGQPFAEFQTQFLHLAGQAQTPAEDLRLDLYDKLTTQLQRGIAPNLRSLDTYAELAASCQSLDTELKRITARESQQRRQRSTVISPPAIPPASTTTRLTSTIPTGLRLDSTTMKASKSPNDLYAS</sequence>
<accession>A0A194XH33</accession>
<feature type="compositionally biased region" description="Polar residues" evidence="1">
    <location>
        <begin position="170"/>
        <end position="180"/>
    </location>
</feature>
<gene>
    <name evidence="2" type="ORF">LY89DRAFT_773187</name>
</gene>
<evidence type="ECO:0000256" key="1">
    <source>
        <dbReference type="SAM" id="MobiDB-lite"/>
    </source>
</evidence>
<evidence type="ECO:0000313" key="2">
    <source>
        <dbReference type="EMBL" id="KUJ19082.1"/>
    </source>
</evidence>
<dbReference type="AlphaFoldDB" id="A0A194XH33"/>
<dbReference type="InParanoid" id="A0A194XH33"/>
<evidence type="ECO:0008006" key="4">
    <source>
        <dbReference type="Google" id="ProtNLM"/>
    </source>
</evidence>
<proteinExistence type="predicted"/>
<reference evidence="2 3" key="1">
    <citation type="submission" date="2015-10" db="EMBL/GenBank/DDBJ databases">
        <title>Full genome of DAOMC 229536 Phialocephala scopiformis, a fungal endophyte of spruce producing the potent anti-insectan compound rugulosin.</title>
        <authorList>
            <consortium name="DOE Joint Genome Institute"/>
            <person name="Walker A.K."/>
            <person name="Frasz S.L."/>
            <person name="Seifert K.A."/>
            <person name="Miller J.D."/>
            <person name="Mondo S.J."/>
            <person name="Labutti K."/>
            <person name="Lipzen A."/>
            <person name="Dockter R."/>
            <person name="Kennedy M."/>
            <person name="Grigoriev I.V."/>
            <person name="Spatafora J.W."/>
        </authorList>
    </citation>
    <scope>NUCLEOTIDE SEQUENCE [LARGE SCALE GENOMIC DNA]</scope>
    <source>
        <strain evidence="2 3">CBS 120377</strain>
    </source>
</reference>
<feature type="region of interest" description="Disordered" evidence="1">
    <location>
        <begin position="132"/>
        <end position="186"/>
    </location>
</feature>